<comment type="caution">
    <text evidence="4">The sequence shown here is derived from an EMBL/GenBank/DDBJ whole genome shotgun (WGS) entry which is preliminary data.</text>
</comment>
<dbReference type="InterPro" id="IPR011992">
    <property type="entry name" value="EF-hand-dom_pair"/>
</dbReference>
<feature type="domain" description="EF-hand" evidence="3">
    <location>
        <begin position="92"/>
        <end position="127"/>
    </location>
</feature>
<dbReference type="SUPFAM" id="SSF47473">
    <property type="entry name" value="EF-hand"/>
    <property type="match status" value="1"/>
</dbReference>
<keyword evidence="2" id="KW-0106">Calcium</keyword>
<reference evidence="4 5" key="1">
    <citation type="submission" date="2024-04" db="EMBL/GenBank/DDBJ databases">
        <title>genome sequences of Mucor flavus KT1a and Helicostylum pulchrum KT1b strains isolated from the surface of a dry-aged beef.</title>
        <authorList>
            <person name="Toyotome T."/>
            <person name="Hosono M."/>
            <person name="Torimaru M."/>
            <person name="Fukuda K."/>
            <person name="Mikami N."/>
        </authorList>
    </citation>
    <scope>NUCLEOTIDE SEQUENCE [LARGE SCALE GENOMIC DNA]</scope>
    <source>
        <strain evidence="4 5">KT1a</strain>
    </source>
</reference>
<name>A0ABP9Z1S4_9FUNG</name>
<dbReference type="Pfam" id="PF13405">
    <property type="entry name" value="EF-hand_6"/>
    <property type="match status" value="1"/>
</dbReference>
<dbReference type="InterPro" id="IPR002048">
    <property type="entry name" value="EF_hand_dom"/>
</dbReference>
<dbReference type="CDD" id="cd00051">
    <property type="entry name" value="EFh"/>
    <property type="match status" value="1"/>
</dbReference>
<sequence>MSSKRLSFGSHFLSSKKKGDLSDLFASFDKDNDGKISHLELEDMLLSTGVNSAAIPSMLKDACSQKADGSLDFEDFARLMRPTLSDPYSSTSKQQELREAFDAFDKNGDGTINVTELQAMMEKLGDKLTLKEAQQLIEEVDLDKDGVVNFQEFSIMMGVQQREAHSSSDCTHNHHKYSMRSCMEPGFVVDNTEPMIFPKGRESSADHDQYVIASSWLNEETIASKFVSSVFGTVEAADTALSSINEAFIKIHELNDIPVPVKELAIYAKKHYQKQITIGHFHHFFYQANNIYSLEKAKVGYAHETIKESYRTHTSLAMKTANGILEAAGVSGHEEDSGDSCLSEKCHPKRSRKCGVNLSYNNNIQTSVNNQYRKISSDNSDEGAKRF</sequence>
<evidence type="ECO:0000313" key="4">
    <source>
        <dbReference type="EMBL" id="GAA5813060.1"/>
    </source>
</evidence>
<dbReference type="PANTHER" id="PTHR23048">
    <property type="entry name" value="MYOSIN LIGHT CHAIN 1, 3"/>
    <property type="match status" value="1"/>
</dbReference>
<proteinExistence type="predicted"/>
<dbReference type="InterPro" id="IPR018247">
    <property type="entry name" value="EF_Hand_1_Ca_BS"/>
</dbReference>
<protein>
    <recommendedName>
        <fullName evidence="3">EF-hand domain-containing protein</fullName>
    </recommendedName>
</protein>
<dbReference type="SMART" id="SM00054">
    <property type="entry name" value="EFh"/>
    <property type="match status" value="3"/>
</dbReference>
<keyword evidence="5" id="KW-1185">Reference proteome</keyword>
<dbReference type="Pfam" id="PF13499">
    <property type="entry name" value="EF-hand_7"/>
    <property type="match status" value="1"/>
</dbReference>
<organism evidence="4 5">
    <name type="scientific">Mucor flavus</name>
    <dbReference type="NCBI Taxonomy" id="439312"/>
    <lineage>
        <taxon>Eukaryota</taxon>
        <taxon>Fungi</taxon>
        <taxon>Fungi incertae sedis</taxon>
        <taxon>Mucoromycota</taxon>
        <taxon>Mucoromycotina</taxon>
        <taxon>Mucoromycetes</taxon>
        <taxon>Mucorales</taxon>
        <taxon>Mucorineae</taxon>
        <taxon>Mucoraceae</taxon>
        <taxon>Mucor</taxon>
    </lineage>
</organism>
<dbReference type="EMBL" id="BAABUK010000015">
    <property type="protein sequence ID" value="GAA5813060.1"/>
    <property type="molecule type" value="Genomic_DNA"/>
</dbReference>
<dbReference type="PANTHER" id="PTHR23048:SF0">
    <property type="entry name" value="CALMODULIN LIKE 3"/>
    <property type="match status" value="1"/>
</dbReference>
<keyword evidence="1" id="KW-0677">Repeat</keyword>
<evidence type="ECO:0000259" key="3">
    <source>
        <dbReference type="PROSITE" id="PS50222"/>
    </source>
</evidence>
<evidence type="ECO:0000313" key="5">
    <source>
        <dbReference type="Proteomes" id="UP001473302"/>
    </source>
</evidence>
<dbReference type="InterPro" id="IPR050230">
    <property type="entry name" value="CALM/Myosin/TropC-like"/>
</dbReference>
<feature type="domain" description="EF-hand" evidence="3">
    <location>
        <begin position="16"/>
        <end position="51"/>
    </location>
</feature>
<dbReference type="Gene3D" id="1.10.238.10">
    <property type="entry name" value="EF-hand"/>
    <property type="match status" value="2"/>
</dbReference>
<dbReference type="Proteomes" id="UP001473302">
    <property type="component" value="Unassembled WGS sequence"/>
</dbReference>
<feature type="domain" description="EF-hand" evidence="3">
    <location>
        <begin position="128"/>
        <end position="163"/>
    </location>
</feature>
<dbReference type="PROSITE" id="PS50222">
    <property type="entry name" value="EF_HAND_2"/>
    <property type="match status" value="3"/>
</dbReference>
<dbReference type="PROSITE" id="PS00018">
    <property type="entry name" value="EF_HAND_1"/>
    <property type="match status" value="3"/>
</dbReference>
<evidence type="ECO:0000256" key="1">
    <source>
        <dbReference type="ARBA" id="ARBA00022737"/>
    </source>
</evidence>
<gene>
    <name evidence="4" type="ORF">MFLAVUS_006527</name>
</gene>
<accession>A0ABP9Z1S4</accession>
<evidence type="ECO:0000256" key="2">
    <source>
        <dbReference type="ARBA" id="ARBA00022837"/>
    </source>
</evidence>